<gene>
    <name evidence="3" type="ORF">SDC9_23580</name>
</gene>
<reference evidence="3" key="1">
    <citation type="submission" date="2019-08" db="EMBL/GenBank/DDBJ databases">
        <authorList>
            <person name="Kucharzyk K."/>
            <person name="Murdoch R.W."/>
            <person name="Higgins S."/>
            <person name="Loffler F."/>
        </authorList>
    </citation>
    <scope>NUCLEOTIDE SEQUENCE</scope>
</reference>
<evidence type="ECO:0000313" key="3">
    <source>
        <dbReference type="EMBL" id="MPL77723.1"/>
    </source>
</evidence>
<dbReference type="NCBIfam" id="NF041664">
    <property type="entry name" value="RNAP_arch_Epp"/>
    <property type="match status" value="1"/>
</dbReference>
<dbReference type="InterPro" id="IPR022800">
    <property type="entry name" value="Spt4/RpoE2_Znf"/>
</dbReference>
<dbReference type="SUPFAM" id="SSF63393">
    <property type="entry name" value="RNA polymerase subunits"/>
    <property type="match status" value="1"/>
</dbReference>
<dbReference type="AlphaFoldDB" id="A0A644UFW9"/>
<dbReference type="InterPro" id="IPR007178">
    <property type="entry name" value="Spt4_arch"/>
</dbReference>
<proteinExistence type="inferred from homology"/>
<protein>
    <recommendedName>
        <fullName evidence="2">Spt4/RpoE2 zinc finger domain-containing protein</fullName>
    </recommendedName>
</protein>
<dbReference type="EMBL" id="VSSQ01000109">
    <property type="protein sequence ID" value="MPL77723.1"/>
    <property type="molecule type" value="Genomic_DNA"/>
</dbReference>
<dbReference type="PANTHER" id="PTHR40704:SF1">
    <property type="entry name" value="TRANSCRIPTION ELONGATION FACTOR SPT4"/>
    <property type="match status" value="1"/>
</dbReference>
<dbReference type="PANTHER" id="PTHR40704">
    <property type="entry name" value="TRANSCRIPTION ELONGATION FACTOR SPT4"/>
    <property type="match status" value="1"/>
</dbReference>
<sequence>MAAKRSTQKKVLLACRNCHKVLEADKTVCPECQGNALTPEWFGYLVIIDSRHSDVAEKMNIEYNGRYALKVR</sequence>
<dbReference type="Pfam" id="PF06093">
    <property type="entry name" value="Spt4"/>
    <property type="match status" value="1"/>
</dbReference>
<keyword evidence="1" id="KW-0804">Transcription</keyword>
<comment type="caution">
    <text evidence="3">The sequence shown here is derived from an EMBL/GenBank/DDBJ whole genome shotgun (WGS) entry which is preliminary data.</text>
</comment>
<dbReference type="SMART" id="SM01389">
    <property type="entry name" value="Spt4"/>
    <property type="match status" value="1"/>
</dbReference>
<dbReference type="Gene3D" id="2.20.28.90">
    <property type="match status" value="1"/>
</dbReference>
<name>A0A644UFW9_9ZZZZ</name>
<evidence type="ECO:0000259" key="2">
    <source>
        <dbReference type="SMART" id="SM01389"/>
    </source>
</evidence>
<organism evidence="3">
    <name type="scientific">bioreactor metagenome</name>
    <dbReference type="NCBI Taxonomy" id="1076179"/>
    <lineage>
        <taxon>unclassified sequences</taxon>
        <taxon>metagenomes</taxon>
        <taxon>ecological metagenomes</taxon>
    </lineage>
</organism>
<dbReference type="GO" id="GO:0006355">
    <property type="term" value="P:regulation of DNA-templated transcription"/>
    <property type="evidence" value="ECO:0007669"/>
    <property type="project" value="InterPro"/>
</dbReference>
<dbReference type="InterPro" id="IPR029040">
    <property type="entry name" value="RPABC4/Spt4"/>
</dbReference>
<evidence type="ECO:0000256" key="1">
    <source>
        <dbReference type="ARBA" id="ARBA00023163"/>
    </source>
</evidence>
<accession>A0A644UFW9</accession>
<feature type="domain" description="Spt4/RpoE2 zinc finger" evidence="2">
    <location>
        <begin position="12"/>
        <end position="72"/>
    </location>
</feature>
<dbReference type="HAMAP" id="MF_00949">
    <property type="entry name" value="Spt4_arch"/>
    <property type="match status" value="1"/>
</dbReference>
<dbReference type="InterPro" id="IPR038589">
    <property type="entry name" value="Spt4_dom_sf"/>
</dbReference>